<dbReference type="CDD" id="cd02966">
    <property type="entry name" value="TlpA_like_family"/>
    <property type="match status" value="1"/>
</dbReference>
<dbReference type="PROSITE" id="PS51352">
    <property type="entry name" value="THIOREDOXIN_2"/>
    <property type="match status" value="1"/>
</dbReference>
<dbReference type="EMBL" id="UOGC01000148">
    <property type="protein sequence ID" value="VAX23214.1"/>
    <property type="molecule type" value="Genomic_DNA"/>
</dbReference>
<dbReference type="GO" id="GO:0016209">
    <property type="term" value="F:antioxidant activity"/>
    <property type="evidence" value="ECO:0007669"/>
    <property type="project" value="InterPro"/>
</dbReference>
<reference evidence="6" key="1">
    <citation type="submission" date="2018-06" db="EMBL/GenBank/DDBJ databases">
        <authorList>
            <person name="Zhirakovskaya E."/>
        </authorList>
    </citation>
    <scope>NUCLEOTIDE SEQUENCE</scope>
</reference>
<name>A0A3B1CGW7_9ZZZZ</name>
<dbReference type="SUPFAM" id="SSF52833">
    <property type="entry name" value="Thioredoxin-like"/>
    <property type="match status" value="1"/>
</dbReference>
<evidence type="ECO:0000256" key="1">
    <source>
        <dbReference type="ARBA" id="ARBA00004196"/>
    </source>
</evidence>
<feature type="domain" description="Thioredoxin" evidence="5">
    <location>
        <begin position="30"/>
        <end position="169"/>
    </location>
</feature>
<evidence type="ECO:0000259" key="5">
    <source>
        <dbReference type="PROSITE" id="PS51352"/>
    </source>
</evidence>
<evidence type="ECO:0000256" key="2">
    <source>
        <dbReference type="ARBA" id="ARBA00022748"/>
    </source>
</evidence>
<comment type="subcellular location">
    <subcellularLocation>
        <location evidence="1">Cell envelope</location>
    </subcellularLocation>
</comment>
<dbReference type="Pfam" id="PF00578">
    <property type="entry name" value="AhpC-TSA"/>
    <property type="match status" value="1"/>
</dbReference>
<organism evidence="6">
    <name type="scientific">hydrothermal vent metagenome</name>
    <dbReference type="NCBI Taxonomy" id="652676"/>
    <lineage>
        <taxon>unclassified sequences</taxon>
        <taxon>metagenomes</taxon>
        <taxon>ecological metagenomes</taxon>
    </lineage>
</organism>
<evidence type="ECO:0000313" key="6">
    <source>
        <dbReference type="EMBL" id="VAX23214.1"/>
    </source>
</evidence>
<dbReference type="Gene3D" id="3.40.30.10">
    <property type="entry name" value="Glutaredoxin"/>
    <property type="match status" value="1"/>
</dbReference>
<accession>A0A3B1CGW7</accession>
<keyword evidence="2" id="KW-0201">Cytochrome c-type biogenesis</keyword>
<dbReference type="AlphaFoldDB" id="A0A3B1CGW7"/>
<dbReference type="InterPro" id="IPR036249">
    <property type="entry name" value="Thioredoxin-like_sf"/>
</dbReference>
<dbReference type="GO" id="GO:0017004">
    <property type="term" value="P:cytochrome complex assembly"/>
    <property type="evidence" value="ECO:0007669"/>
    <property type="project" value="UniProtKB-KW"/>
</dbReference>
<gene>
    <name evidence="6" type="ORF">MNBD_NITROSPINAE01-1208</name>
</gene>
<dbReference type="PROSITE" id="PS51257">
    <property type="entry name" value="PROKAR_LIPOPROTEIN"/>
    <property type="match status" value="1"/>
</dbReference>
<dbReference type="InterPro" id="IPR050553">
    <property type="entry name" value="Thioredoxin_ResA/DsbE_sf"/>
</dbReference>
<dbReference type="PANTHER" id="PTHR42852:SF6">
    <property type="entry name" value="THIOL:DISULFIDE INTERCHANGE PROTEIN DSBE"/>
    <property type="match status" value="1"/>
</dbReference>
<keyword evidence="4" id="KW-0676">Redox-active center</keyword>
<dbReference type="GO" id="GO:0016491">
    <property type="term" value="F:oxidoreductase activity"/>
    <property type="evidence" value="ECO:0007669"/>
    <property type="project" value="InterPro"/>
</dbReference>
<sequence length="173" mass="19234">MNIKLKFCVVLFALVSFAACTEHEMKAPPKMKPFKAIPFTLQDVSGKKISFGDYAGKSVVLNFWATWCAPCMQEMPLLDRLGRVGKKVGLEVIVVNYKETLDTVKKFTEKNDHGSATVLVDESGKLADQYQVMGLPATFFINSEGMAVYSYLGELTNEIANNGLRALELNERI</sequence>
<dbReference type="InterPro" id="IPR017937">
    <property type="entry name" value="Thioredoxin_CS"/>
</dbReference>
<dbReference type="GO" id="GO:0030313">
    <property type="term" value="C:cell envelope"/>
    <property type="evidence" value="ECO:0007669"/>
    <property type="project" value="UniProtKB-SubCell"/>
</dbReference>
<dbReference type="PANTHER" id="PTHR42852">
    <property type="entry name" value="THIOL:DISULFIDE INTERCHANGE PROTEIN DSBE"/>
    <property type="match status" value="1"/>
</dbReference>
<evidence type="ECO:0000256" key="4">
    <source>
        <dbReference type="ARBA" id="ARBA00023284"/>
    </source>
</evidence>
<dbReference type="InterPro" id="IPR000866">
    <property type="entry name" value="AhpC/TSA"/>
</dbReference>
<evidence type="ECO:0000256" key="3">
    <source>
        <dbReference type="ARBA" id="ARBA00023157"/>
    </source>
</evidence>
<proteinExistence type="predicted"/>
<dbReference type="PROSITE" id="PS00194">
    <property type="entry name" value="THIOREDOXIN_1"/>
    <property type="match status" value="1"/>
</dbReference>
<keyword evidence="3" id="KW-1015">Disulfide bond</keyword>
<dbReference type="InterPro" id="IPR013766">
    <property type="entry name" value="Thioredoxin_domain"/>
</dbReference>
<protein>
    <recommendedName>
        <fullName evidence="5">Thioredoxin domain-containing protein</fullName>
    </recommendedName>
</protein>